<evidence type="ECO:0000256" key="2">
    <source>
        <dbReference type="ARBA" id="ARBA00007171"/>
    </source>
</evidence>
<sequence length="748" mass="76616">MSTDARPGAATPTGAARTRAPRPGVARPTAARATPGRVARDGAAVRGTVGGVSERTGTTPRRGPVQDPNGRRAAAVPPRVPRGSVPAGGTASARATAPRGSAAPRATAARGSAAPRATAARGSAAPRATAARGSAARGAATPATTRGPVPRTPARATSTRPPATVSGLRLPPAEPVQPASRGRVLALVMTFVLLLVLFAGRLVYVQVLKGPEIAEQARAARMASYQVLGARGEITDADGVVLATSVERYTISVNQPKIAEYVARGSDGLDGPAGVAARLAPLLGGNAAELGGTLVGDRPYVVLQKNVLPDVAREIRALRIDGVNVEKVADRVYPKGAVAGNMIGFVNSSGTGLQGLELTLDERLRGVPGHESYERGRGGQPIPGGVSEGTPAREGDSVQLTIKSDLQYKAQAELEAQVAATGATGGALVVMRPNGEVLALADSGSIDPNDPGERAADALSPALTQVFEPGSTSKVVTMAAALEEGLVAPTDQFEVADRWRTPHGETIKDSHDHAVQRLTSTGIFAESSNVGTILIGQRLTKEQRHRYMTAFGFGSRTGIELPGESAGLLRAPEDWQGRDEFAVLFGQALSVNALQAANVFATIANGGVRAEPHLIAGWTRADGTYVPEAQPEGTRVVSPETAATVLSMMESTVAAGTGSSGAIAGYRVGGKTGTAQKFNPSGYTSSFIGVAPADDPQVVTAVILHDPKTSIYGGTVAAPLFSSITQYALQQLGVAPSGAPATLHPTTW</sequence>
<dbReference type="GO" id="GO:0008658">
    <property type="term" value="F:penicillin binding"/>
    <property type="evidence" value="ECO:0007669"/>
    <property type="project" value="InterPro"/>
</dbReference>
<dbReference type="Pfam" id="PF00905">
    <property type="entry name" value="Transpeptidase"/>
    <property type="match status" value="1"/>
</dbReference>
<dbReference type="PANTHER" id="PTHR30627">
    <property type="entry name" value="PEPTIDOGLYCAN D,D-TRANSPEPTIDASE"/>
    <property type="match status" value="1"/>
</dbReference>
<keyword evidence="8" id="KW-0808">Transferase</keyword>
<evidence type="ECO:0000313" key="9">
    <source>
        <dbReference type="Proteomes" id="UP000296469"/>
    </source>
</evidence>
<feature type="region of interest" description="Disordered" evidence="4">
    <location>
        <begin position="369"/>
        <end position="393"/>
    </location>
</feature>
<feature type="region of interest" description="Disordered" evidence="4">
    <location>
        <begin position="1"/>
        <end position="176"/>
    </location>
</feature>
<dbReference type="SUPFAM" id="SSF56601">
    <property type="entry name" value="beta-lactamase/transpeptidase-like"/>
    <property type="match status" value="1"/>
</dbReference>
<dbReference type="PANTHER" id="PTHR30627:SF1">
    <property type="entry name" value="PEPTIDOGLYCAN D,D-TRANSPEPTIDASE FTSI"/>
    <property type="match status" value="1"/>
</dbReference>
<dbReference type="InterPro" id="IPR012338">
    <property type="entry name" value="Beta-lactam/transpept-like"/>
</dbReference>
<gene>
    <name evidence="8" type="ORF">E5225_10310</name>
</gene>
<dbReference type="GO" id="GO:0016740">
    <property type="term" value="F:transferase activity"/>
    <property type="evidence" value="ECO:0007669"/>
    <property type="project" value="UniProtKB-KW"/>
</dbReference>
<dbReference type="AlphaFoldDB" id="A0A4P7SMS2"/>
<comment type="similarity">
    <text evidence="2">Belongs to the transpeptidase family.</text>
</comment>
<dbReference type="SUPFAM" id="SSF56519">
    <property type="entry name" value="Penicillin binding protein dimerisation domain"/>
    <property type="match status" value="1"/>
</dbReference>
<evidence type="ECO:0000256" key="5">
    <source>
        <dbReference type="SAM" id="Phobius"/>
    </source>
</evidence>
<dbReference type="EMBL" id="CP039291">
    <property type="protein sequence ID" value="QCB93893.1"/>
    <property type="molecule type" value="Genomic_DNA"/>
</dbReference>
<feature type="compositionally biased region" description="Low complexity" evidence="4">
    <location>
        <begin position="1"/>
        <end position="37"/>
    </location>
</feature>
<evidence type="ECO:0000256" key="4">
    <source>
        <dbReference type="SAM" id="MobiDB-lite"/>
    </source>
</evidence>
<evidence type="ECO:0000313" key="8">
    <source>
        <dbReference type="EMBL" id="QCB93893.1"/>
    </source>
</evidence>
<dbReference type="Proteomes" id="UP000296469">
    <property type="component" value="Chromosome"/>
</dbReference>
<feature type="domain" description="Penicillin-binding protein transpeptidase" evidence="6">
    <location>
        <begin position="426"/>
        <end position="725"/>
    </location>
</feature>
<dbReference type="Gene3D" id="3.40.710.10">
    <property type="entry name" value="DD-peptidase/beta-lactamase superfamily"/>
    <property type="match status" value="1"/>
</dbReference>
<dbReference type="Gene3D" id="3.30.450.330">
    <property type="match status" value="1"/>
</dbReference>
<keyword evidence="3 5" id="KW-0472">Membrane</keyword>
<dbReference type="Pfam" id="PF03717">
    <property type="entry name" value="PBP_dimer"/>
    <property type="match status" value="1"/>
</dbReference>
<dbReference type="GO" id="GO:0005886">
    <property type="term" value="C:plasma membrane"/>
    <property type="evidence" value="ECO:0007669"/>
    <property type="project" value="TreeGrafter"/>
</dbReference>
<feature type="compositionally biased region" description="Low complexity" evidence="4">
    <location>
        <begin position="71"/>
        <end position="157"/>
    </location>
</feature>
<dbReference type="InterPro" id="IPR001460">
    <property type="entry name" value="PCN-bd_Tpept"/>
</dbReference>
<feature type="domain" description="Penicillin-binding protein dimerisation" evidence="7">
    <location>
        <begin position="229"/>
        <end position="382"/>
    </location>
</feature>
<keyword evidence="5" id="KW-1133">Transmembrane helix</keyword>
<dbReference type="InterPro" id="IPR036138">
    <property type="entry name" value="PBP_dimer_sf"/>
</dbReference>
<proteinExistence type="inferred from homology"/>
<dbReference type="GO" id="GO:0071555">
    <property type="term" value="P:cell wall organization"/>
    <property type="evidence" value="ECO:0007669"/>
    <property type="project" value="TreeGrafter"/>
</dbReference>
<dbReference type="KEGG" id="celz:E5225_10310"/>
<accession>A0A4P7SMS2</accession>
<keyword evidence="5" id="KW-0812">Transmembrane</keyword>
<protein>
    <submittedName>
        <fullName evidence="8">Peptidoglycan glycosyltransferase</fullName>
    </submittedName>
</protein>
<evidence type="ECO:0000259" key="7">
    <source>
        <dbReference type="Pfam" id="PF03717"/>
    </source>
</evidence>
<organism evidence="8 9">
    <name type="scientific">Cellulomonas shaoxiangyii</name>
    <dbReference type="NCBI Taxonomy" id="2566013"/>
    <lineage>
        <taxon>Bacteria</taxon>
        <taxon>Bacillati</taxon>
        <taxon>Actinomycetota</taxon>
        <taxon>Actinomycetes</taxon>
        <taxon>Micrococcales</taxon>
        <taxon>Cellulomonadaceae</taxon>
        <taxon>Cellulomonas</taxon>
    </lineage>
</organism>
<keyword evidence="9" id="KW-1185">Reference proteome</keyword>
<evidence type="ECO:0000256" key="1">
    <source>
        <dbReference type="ARBA" id="ARBA00004370"/>
    </source>
</evidence>
<dbReference type="Gene3D" id="3.90.1310.10">
    <property type="entry name" value="Penicillin-binding protein 2a (Domain 2)"/>
    <property type="match status" value="1"/>
</dbReference>
<reference evidence="8 9" key="1">
    <citation type="submission" date="2019-04" db="EMBL/GenBank/DDBJ databases">
        <title>Isolation and identification of Cellulomonas shaoxiangyii sp. Nov. isolated from feces of the Tibetan antelopes (Pantholops hodgsonii) in the Qinghai-Tibet plateau of China.</title>
        <authorList>
            <person name="Tian Z."/>
        </authorList>
    </citation>
    <scope>NUCLEOTIDE SEQUENCE [LARGE SCALE GENOMIC DNA]</scope>
    <source>
        <strain evidence="8 9">Z28</strain>
    </source>
</reference>
<comment type="subcellular location">
    <subcellularLocation>
        <location evidence="1">Membrane</location>
    </subcellularLocation>
</comment>
<dbReference type="InterPro" id="IPR050515">
    <property type="entry name" value="Beta-lactam/transpept"/>
</dbReference>
<dbReference type="InterPro" id="IPR005311">
    <property type="entry name" value="PBP_dimer"/>
</dbReference>
<feature type="transmembrane region" description="Helical" evidence="5">
    <location>
        <begin position="184"/>
        <end position="204"/>
    </location>
</feature>
<evidence type="ECO:0000259" key="6">
    <source>
        <dbReference type="Pfam" id="PF00905"/>
    </source>
</evidence>
<evidence type="ECO:0000256" key="3">
    <source>
        <dbReference type="ARBA" id="ARBA00023136"/>
    </source>
</evidence>
<name>A0A4P7SMS2_9CELL</name>